<feature type="transmembrane region" description="Helical" evidence="7">
    <location>
        <begin position="79"/>
        <end position="104"/>
    </location>
</feature>
<feature type="transmembrane region" description="Helical" evidence="7">
    <location>
        <begin position="47"/>
        <end position="73"/>
    </location>
</feature>
<dbReference type="AlphaFoldDB" id="A0A3P7PZU8"/>
<evidence type="ECO:0000313" key="8">
    <source>
        <dbReference type="EMBL" id="VDN23676.1"/>
    </source>
</evidence>
<dbReference type="CDD" id="cd03127">
    <property type="entry name" value="tetraspanin_LEL"/>
    <property type="match status" value="1"/>
</dbReference>
<dbReference type="InterPro" id="IPR008952">
    <property type="entry name" value="Tetraspanin_EC2_sf"/>
</dbReference>
<dbReference type="SUPFAM" id="SSF48652">
    <property type="entry name" value="Tetraspanin"/>
    <property type="match status" value="1"/>
</dbReference>
<dbReference type="PANTHER" id="PTHR19282">
    <property type="entry name" value="TETRASPANIN"/>
    <property type="match status" value="1"/>
</dbReference>
<feature type="transmembrane region" description="Helical" evidence="7">
    <location>
        <begin position="12"/>
        <end position="35"/>
    </location>
</feature>
<protein>
    <recommendedName>
        <fullName evidence="7">Tetraspanin</fullName>
    </recommendedName>
</protein>
<evidence type="ECO:0000256" key="5">
    <source>
        <dbReference type="ARBA" id="ARBA00023136"/>
    </source>
</evidence>
<dbReference type="EMBL" id="UYRU01073647">
    <property type="protein sequence ID" value="VDN23676.1"/>
    <property type="molecule type" value="Genomic_DNA"/>
</dbReference>
<dbReference type="PIRSF" id="PIRSF002419">
    <property type="entry name" value="Tetraspanin"/>
    <property type="match status" value="1"/>
</dbReference>
<keyword evidence="6" id="KW-1015">Disulfide bond</keyword>
<name>A0A3P7PZU8_DIBLA</name>
<keyword evidence="9" id="KW-1185">Reference proteome</keyword>
<evidence type="ECO:0000256" key="7">
    <source>
        <dbReference type="RuleBase" id="RU361218"/>
    </source>
</evidence>
<evidence type="ECO:0000256" key="2">
    <source>
        <dbReference type="ARBA" id="ARBA00006840"/>
    </source>
</evidence>
<dbReference type="PANTHER" id="PTHR19282:SF456">
    <property type="entry name" value="CD63 MOLECULE"/>
    <property type="match status" value="1"/>
</dbReference>
<feature type="transmembrane region" description="Helical" evidence="7">
    <location>
        <begin position="189"/>
        <end position="212"/>
    </location>
</feature>
<dbReference type="Gene3D" id="1.10.1450.10">
    <property type="entry name" value="Tetraspanin"/>
    <property type="match status" value="1"/>
</dbReference>
<evidence type="ECO:0000256" key="3">
    <source>
        <dbReference type="ARBA" id="ARBA00022692"/>
    </source>
</evidence>
<comment type="subcellular location">
    <subcellularLocation>
        <location evidence="1 7">Membrane</location>
        <topology evidence="1 7">Multi-pass membrane protein</topology>
    </subcellularLocation>
</comment>
<organism evidence="8 9">
    <name type="scientific">Dibothriocephalus latus</name>
    <name type="common">Fish tapeworm</name>
    <name type="synonym">Diphyllobothrium latum</name>
    <dbReference type="NCBI Taxonomy" id="60516"/>
    <lineage>
        <taxon>Eukaryota</taxon>
        <taxon>Metazoa</taxon>
        <taxon>Spiralia</taxon>
        <taxon>Lophotrochozoa</taxon>
        <taxon>Platyhelminthes</taxon>
        <taxon>Cestoda</taxon>
        <taxon>Eucestoda</taxon>
        <taxon>Diphyllobothriidea</taxon>
        <taxon>Diphyllobothriidae</taxon>
        <taxon>Dibothriocephalus</taxon>
    </lineage>
</organism>
<evidence type="ECO:0000313" key="9">
    <source>
        <dbReference type="Proteomes" id="UP000281553"/>
    </source>
</evidence>
<comment type="similarity">
    <text evidence="2 7">Belongs to the tetraspanin (TM4SF) family.</text>
</comment>
<dbReference type="InterPro" id="IPR018499">
    <property type="entry name" value="Tetraspanin/Peripherin"/>
</dbReference>
<accession>A0A3P7PZU8</accession>
<keyword evidence="3 7" id="KW-0812">Transmembrane</keyword>
<feature type="disulfide bond" evidence="6">
    <location>
        <begin position="141"/>
        <end position="158"/>
    </location>
</feature>
<dbReference type="Proteomes" id="UP000281553">
    <property type="component" value="Unassembled WGS sequence"/>
</dbReference>
<dbReference type="Pfam" id="PF00335">
    <property type="entry name" value="Tetraspanin"/>
    <property type="match status" value="1"/>
</dbReference>
<keyword evidence="4 7" id="KW-1133">Transmembrane helix</keyword>
<reference evidence="8 9" key="1">
    <citation type="submission" date="2018-11" db="EMBL/GenBank/DDBJ databases">
        <authorList>
            <consortium name="Pathogen Informatics"/>
        </authorList>
    </citation>
    <scope>NUCLEOTIDE SEQUENCE [LARGE SCALE GENOMIC DNA]</scope>
</reference>
<dbReference type="InterPro" id="IPR000301">
    <property type="entry name" value="Tetraspanin_animals"/>
</dbReference>
<feature type="disulfide bond" evidence="6">
    <location>
        <begin position="140"/>
        <end position="175"/>
    </location>
</feature>
<evidence type="ECO:0000256" key="6">
    <source>
        <dbReference type="PIRSR" id="PIRSR002419-1"/>
    </source>
</evidence>
<dbReference type="PRINTS" id="PR00259">
    <property type="entry name" value="TMFOUR"/>
</dbReference>
<proteinExistence type="inferred from homology"/>
<dbReference type="OrthoDB" id="10033535at2759"/>
<sequence length="221" mass="23114">MGCGVGFLKFLLIGLCVLYGVLAIAFSAAGIYLIVQVQKIPDLGDEAKWAPAIFLTIGIFLGVVATFGCAGAVTGNKCLLIIFATVTIVMLVATFVFGIAILVVGSKMGDKLLELLSKAFKKGEDAAHTWLGPIEKTLKCCGINDKADYTSALPSTCCLDEPDSCLAADAYSEGCGTKVVNKMMESSKAIGACCILLAIVQVIAVIGAYMLMSKSASYEQV</sequence>
<keyword evidence="5 7" id="KW-0472">Membrane</keyword>
<evidence type="ECO:0000256" key="4">
    <source>
        <dbReference type="ARBA" id="ARBA00022989"/>
    </source>
</evidence>
<gene>
    <name evidence="8" type="ORF">DILT_LOCUS14300</name>
</gene>
<dbReference type="GO" id="GO:0005886">
    <property type="term" value="C:plasma membrane"/>
    <property type="evidence" value="ECO:0007669"/>
    <property type="project" value="TreeGrafter"/>
</dbReference>
<evidence type="ECO:0000256" key="1">
    <source>
        <dbReference type="ARBA" id="ARBA00004141"/>
    </source>
</evidence>